<feature type="domain" description="ABC transporter" evidence="5">
    <location>
        <begin position="3"/>
        <end position="224"/>
    </location>
</feature>
<evidence type="ECO:0000313" key="6">
    <source>
        <dbReference type="EMBL" id="TBW40310.1"/>
    </source>
</evidence>
<evidence type="ECO:0000256" key="2">
    <source>
        <dbReference type="ARBA" id="ARBA00022448"/>
    </source>
</evidence>
<dbReference type="SMART" id="SM00382">
    <property type="entry name" value="AAA"/>
    <property type="match status" value="1"/>
</dbReference>
<dbReference type="GO" id="GO:0016887">
    <property type="term" value="F:ATP hydrolysis activity"/>
    <property type="evidence" value="ECO:0007669"/>
    <property type="project" value="InterPro"/>
</dbReference>
<evidence type="ECO:0000256" key="4">
    <source>
        <dbReference type="ARBA" id="ARBA00022840"/>
    </source>
</evidence>
<dbReference type="Pfam" id="PF00005">
    <property type="entry name" value="ABC_tran"/>
    <property type="match status" value="1"/>
</dbReference>
<dbReference type="Gene3D" id="3.40.50.300">
    <property type="entry name" value="P-loop containing nucleotide triphosphate hydrolases"/>
    <property type="match status" value="1"/>
</dbReference>
<protein>
    <submittedName>
        <fullName evidence="6">ATP-binding cassette domain-containing protein</fullName>
    </submittedName>
</protein>
<dbReference type="SUPFAM" id="SSF52540">
    <property type="entry name" value="P-loop containing nucleoside triphosphate hydrolases"/>
    <property type="match status" value="1"/>
</dbReference>
<dbReference type="PROSITE" id="PS50893">
    <property type="entry name" value="ABC_TRANSPORTER_2"/>
    <property type="match status" value="1"/>
</dbReference>
<dbReference type="AlphaFoldDB" id="A0A4Q9VVV5"/>
<evidence type="ECO:0000256" key="3">
    <source>
        <dbReference type="ARBA" id="ARBA00022741"/>
    </source>
</evidence>
<accession>A0A4Q9VVV5</accession>
<dbReference type="InterPro" id="IPR003439">
    <property type="entry name" value="ABC_transporter-like_ATP-bd"/>
</dbReference>
<dbReference type="PANTHER" id="PTHR42788:SF19">
    <property type="entry name" value="ALIPHATIC SULFONATES IMPORT ATP-BINDING PROTEIN SSUB 2"/>
    <property type="match status" value="1"/>
</dbReference>
<keyword evidence="7" id="KW-1185">Reference proteome</keyword>
<dbReference type="InterPro" id="IPR050166">
    <property type="entry name" value="ABC_transporter_ATP-bind"/>
</dbReference>
<keyword evidence="4 6" id="KW-0067">ATP-binding</keyword>
<name>A0A4Q9VVV5_9HYPH</name>
<evidence type="ECO:0000256" key="1">
    <source>
        <dbReference type="ARBA" id="ARBA00005417"/>
    </source>
</evidence>
<dbReference type="GO" id="GO:0005524">
    <property type="term" value="F:ATP binding"/>
    <property type="evidence" value="ECO:0007669"/>
    <property type="project" value="UniProtKB-KW"/>
</dbReference>
<keyword evidence="2" id="KW-0813">Transport</keyword>
<keyword evidence="3" id="KW-0547">Nucleotide-binding</keyword>
<dbReference type="EMBL" id="SJFN01000004">
    <property type="protein sequence ID" value="TBW40310.1"/>
    <property type="molecule type" value="Genomic_DNA"/>
</dbReference>
<comment type="caution">
    <text evidence="6">The sequence shown here is derived from an EMBL/GenBank/DDBJ whole genome shotgun (WGS) entry which is preliminary data.</text>
</comment>
<reference evidence="6 7" key="1">
    <citation type="submission" date="2019-02" db="EMBL/GenBank/DDBJ databases">
        <title>Siculibacillus lacustris gen. nov., sp. nov., a new rosette-forming bacterium isolated from a freshwater crater lake (Lake St. Ana, Romania).</title>
        <authorList>
            <person name="Felfoldi T."/>
            <person name="Marton Z."/>
            <person name="Szabo A."/>
            <person name="Mentes A."/>
            <person name="Boka K."/>
            <person name="Marialigeti K."/>
            <person name="Mathe I."/>
            <person name="Koncz M."/>
            <person name="Schumann P."/>
            <person name="Toth E."/>
        </authorList>
    </citation>
    <scope>NUCLEOTIDE SEQUENCE [LARGE SCALE GENOMIC DNA]</scope>
    <source>
        <strain evidence="6 7">SA-279</strain>
    </source>
</reference>
<dbReference type="Proteomes" id="UP000292781">
    <property type="component" value="Unassembled WGS sequence"/>
</dbReference>
<evidence type="ECO:0000259" key="5">
    <source>
        <dbReference type="PROSITE" id="PS50893"/>
    </source>
</evidence>
<dbReference type="InterPro" id="IPR027417">
    <property type="entry name" value="P-loop_NTPase"/>
</dbReference>
<dbReference type="OrthoDB" id="9802264at2"/>
<gene>
    <name evidence="6" type="ORF">EYW49_03775</name>
</gene>
<dbReference type="PROSITE" id="PS00211">
    <property type="entry name" value="ABC_TRANSPORTER_1"/>
    <property type="match status" value="1"/>
</dbReference>
<dbReference type="InterPro" id="IPR017871">
    <property type="entry name" value="ABC_transporter-like_CS"/>
</dbReference>
<comment type="similarity">
    <text evidence="1">Belongs to the ABC transporter superfamily.</text>
</comment>
<dbReference type="PANTHER" id="PTHR42788">
    <property type="entry name" value="TAURINE IMPORT ATP-BINDING PROTEIN-RELATED"/>
    <property type="match status" value="1"/>
</dbReference>
<dbReference type="RefSeq" id="WP_131306357.1">
    <property type="nucleotide sequence ID" value="NZ_SJFN01000004.1"/>
</dbReference>
<dbReference type="InterPro" id="IPR003593">
    <property type="entry name" value="AAA+_ATPase"/>
</dbReference>
<evidence type="ECO:0000313" key="7">
    <source>
        <dbReference type="Proteomes" id="UP000292781"/>
    </source>
</evidence>
<organism evidence="6 7">
    <name type="scientific">Siculibacillus lacustris</name>
    <dbReference type="NCBI Taxonomy" id="1549641"/>
    <lineage>
        <taxon>Bacteria</taxon>
        <taxon>Pseudomonadati</taxon>
        <taxon>Pseudomonadota</taxon>
        <taxon>Alphaproteobacteria</taxon>
        <taxon>Hyphomicrobiales</taxon>
        <taxon>Ancalomicrobiaceae</taxon>
        <taxon>Siculibacillus</taxon>
    </lineage>
</organism>
<proteinExistence type="inferred from homology"/>
<sequence length="248" mass="25970">MRLSFDGVTWGAEGEPVLGGVDLAVAAGELVVLVGRSGVGKSTVLRLAGGLTAPSGGRVRREARRVAMVFQEPRLLPWASALDNVALSLSALGLGRAAARARAAPWLARLGLSPRDLAKRPAALSGGMRARVAVARAFVIEPDLVLLDEPFAALDLALRRDLQAITRGLVTETGVAALFVTHDLPEAVRLADRLMVLDGRPARVVATLVQRPCETLADVWEAAAALSRRPELAAIAGDAAAPPRVSPR</sequence>